<reference evidence="20" key="1">
    <citation type="journal article" date="2015" name="Nature">
        <title>Complex archaea that bridge the gap between prokaryotes and eukaryotes.</title>
        <authorList>
            <person name="Spang A."/>
            <person name="Saw J.H."/>
            <person name="Jorgensen S.L."/>
            <person name="Zaremba-Niedzwiedzka K."/>
            <person name="Martijn J."/>
            <person name="Lind A.E."/>
            <person name="van Eijk R."/>
            <person name="Schleper C."/>
            <person name="Guy L."/>
            <person name="Ettema T.J."/>
        </authorList>
    </citation>
    <scope>NUCLEOTIDE SEQUENCE</scope>
</reference>
<name>A0A0F9Y4T1_9ZZZZ</name>
<comment type="subunit">
    <text evidence="6">Homodimer; dimerization is reversible, and the dimeric form is the active one.</text>
</comment>
<dbReference type="EC" id="3.1.1.4" evidence="8"/>
<keyword evidence="10" id="KW-0812">Transmembrane</keyword>
<dbReference type="AlphaFoldDB" id="A0A0F9Y4T1"/>
<evidence type="ECO:0000256" key="5">
    <source>
        <dbReference type="ARBA" id="ARBA00010525"/>
    </source>
</evidence>
<evidence type="ECO:0000256" key="14">
    <source>
        <dbReference type="ARBA" id="ARBA00022837"/>
    </source>
</evidence>
<evidence type="ECO:0000256" key="15">
    <source>
        <dbReference type="ARBA" id="ARBA00022963"/>
    </source>
</evidence>
<evidence type="ECO:0000256" key="3">
    <source>
        <dbReference type="ARBA" id="ARBA00001913"/>
    </source>
</evidence>
<evidence type="ECO:0000256" key="19">
    <source>
        <dbReference type="ARBA" id="ARBA00032375"/>
    </source>
</evidence>
<keyword evidence="18" id="KW-0998">Cell outer membrane</keyword>
<evidence type="ECO:0000256" key="13">
    <source>
        <dbReference type="ARBA" id="ARBA00022801"/>
    </source>
</evidence>
<keyword evidence="12" id="KW-0732">Signal</keyword>
<dbReference type="InterPro" id="IPR036541">
    <property type="entry name" value="PLipase_A1_sf"/>
</dbReference>
<evidence type="ECO:0000256" key="12">
    <source>
        <dbReference type="ARBA" id="ARBA00022729"/>
    </source>
</evidence>
<dbReference type="GO" id="GO:0016042">
    <property type="term" value="P:lipid catabolic process"/>
    <property type="evidence" value="ECO:0007669"/>
    <property type="project" value="UniProtKB-KW"/>
</dbReference>
<evidence type="ECO:0000256" key="1">
    <source>
        <dbReference type="ARBA" id="ARBA00000111"/>
    </source>
</evidence>
<comment type="subcellular location">
    <subcellularLocation>
        <location evidence="4">Cell outer membrane</location>
        <topology evidence="4">Multi-pass membrane protein</topology>
    </subcellularLocation>
</comment>
<dbReference type="GO" id="GO:0009279">
    <property type="term" value="C:cell outer membrane"/>
    <property type="evidence" value="ECO:0007669"/>
    <property type="project" value="UniProtKB-SubCell"/>
</dbReference>
<keyword evidence="16" id="KW-0443">Lipid metabolism</keyword>
<dbReference type="GO" id="GO:0008970">
    <property type="term" value="F:phospholipase A1 activity"/>
    <property type="evidence" value="ECO:0007669"/>
    <property type="project" value="UniProtKB-EC"/>
</dbReference>
<evidence type="ECO:0000256" key="9">
    <source>
        <dbReference type="ARBA" id="ARBA00022452"/>
    </source>
</evidence>
<comment type="cofactor">
    <cofactor evidence="3">
        <name>Ca(2+)</name>
        <dbReference type="ChEBI" id="CHEBI:29108"/>
    </cofactor>
</comment>
<evidence type="ECO:0000256" key="7">
    <source>
        <dbReference type="ARBA" id="ARBA00013179"/>
    </source>
</evidence>
<dbReference type="SUPFAM" id="SSF56931">
    <property type="entry name" value="Outer membrane phospholipase A (OMPLA)"/>
    <property type="match status" value="1"/>
</dbReference>
<dbReference type="GO" id="GO:0004623">
    <property type="term" value="F:phospholipase A2 activity"/>
    <property type="evidence" value="ECO:0007669"/>
    <property type="project" value="UniProtKB-EC"/>
</dbReference>
<dbReference type="GO" id="GO:0046872">
    <property type="term" value="F:metal ion binding"/>
    <property type="evidence" value="ECO:0007669"/>
    <property type="project" value="UniProtKB-KW"/>
</dbReference>
<evidence type="ECO:0000313" key="20">
    <source>
        <dbReference type="EMBL" id="KKO06932.1"/>
    </source>
</evidence>
<evidence type="ECO:0000256" key="17">
    <source>
        <dbReference type="ARBA" id="ARBA00023136"/>
    </source>
</evidence>
<dbReference type="EMBL" id="LAZR01000014">
    <property type="protein sequence ID" value="KKO06932.1"/>
    <property type="molecule type" value="Genomic_DNA"/>
</dbReference>
<comment type="caution">
    <text evidence="20">The sequence shown here is derived from an EMBL/GenBank/DDBJ whole genome shotgun (WGS) entry which is preliminary data.</text>
</comment>
<dbReference type="EC" id="3.1.1.32" evidence="7"/>
<dbReference type="InterPro" id="IPR003187">
    <property type="entry name" value="PLipase_A1"/>
</dbReference>
<sequence length="352" mass="40014">MITSNLAAWRHTLYQSHLSRRPSRQRALACLLALSMPAWASAQDHAAGVSTDVQSCVQQQVVKPEHIDLSVSDLFALCEQPASADEPQPGVASVTDDPGSSIMVEPANDLSRFFRPYKDNYIVFGRARTADGSPPFSGNRLDTKFELGLTFNLFEEITNLTFLAPLGFGYSQRSWWDISEESQPFAEHNYNPEIFWRFDQPSRPLAGKFPFVDIVGIEHQSNGQQGPESRSWDRAYVQREFDLLPGLSVDIKLWRVIGDEATNTDITDYLGQGEATFKFSPNDRTQLRLRLIKGNEVEKYSYQFDISYRRPWVNSAFFISYYEGYGEALISYNQKTRSLRAGLYFPLEVLSL</sequence>
<evidence type="ECO:0000256" key="6">
    <source>
        <dbReference type="ARBA" id="ARBA00011702"/>
    </source>
</evidence>
<dbReference type="Gene3D" id="2.40.230.10">
    <property type="entry name" value="Phospholipase A1"/>
    <property type="match status" value="1"/>
</dbReference>
<gene>
    <name evidence="20" type="ORF">LCGC14_0061180</name>
</gene>
<proteinExistence type="inferred from homology"/>
<evidence type="ECO:0000256" key="2">
    <source>
        <dbReference type="ARBA" id="ARBA00001604"/>
    </source>
</evidence>
<evidence type="ECO:0000256" key="8">
    <source>
        <dbReference type="ARBA" id="ARBA00013278"/>
    </source>
</evidence>
<keyword evidence="14" id="KW-0106">Calcium</keyword>
<dbReference type="Pfam" id="PF02253">
    <property type="entry name" value="PLA1"/>
    <property type="match status" value="1"/>
</dbReference>
<keyword evidence="17" id="KW-0472">Membrane</keyword>
<organism evidence="20">
    <name type="scientific">marine sediment metagenome</name>
    <dbReference type="NCBI Taxonomy" id="412755"/>
    <lineage>
        <taxon>unclassified sequences</taxon>
        <taxon>metagenomes</taxon>
        <taxon>ecological metagenomes</taxon>
    </lineage>
</organism>
<comment type="similarity">
    <text evidence="5">Belongs to the phospholipase A1 family.</text>
</comment>
<keyword evidence="13" id="KW-0378">Hydrolase</keyword>
<evidence type="ECO:0000256" key="4">
    <source>
        <dbReference type="ARBA" id="ARBA00004571"/>
    </source>
</evidence>
<dbReference type="PANTHER" id="PTHR40457:SF1">
    <property type="entry name" value="PHOSPHOLIPASE A1"/>
    <property type="match status" value="1"/>
</dbReference>
<evidence type="ECO:0000256" key="18">
    <source>
        <dbReference type="ARBA" id="ARBA00023237"/>
    </source>
</evidence>
<evidence type="ECO:0000256" key="16">
    <source>
        <dbReference type="ARBA" id="ARBA00023098"/>
    </source>
</evidence>
<dbReference type="PRINTS" id="PR01486">
    <property type="entry name" value="PHPHLIPASEA1"/>
</dbReference>
<evidence type="ECO:0000256" key="11">
    <source>
        <dbReference type="ARBA" id="ARBA00022723"/>
    </source>
</evidence>
<accession>A0A0F9Y4T1</accession>
<evidence type="ECO:0000256" key="10">
    <source>
        <dbReference type="ARBA" id="ARBA00022692"/>
    </source>
</evidence>
<comment type="catalytic activity">
    <reaction evidence="1">
        <text>a 1,2-diacyl-sn-glycero-3-phosphocholine + H2O = a 2-acyl-sn-glycero-3-phosphocholine + a fatty acid + H(+)</text>
        <dbReference type="Rhea" id="RHEA:18689"/>
        <dbReference type="ChEBI" id="CHEBI:15377"/>
        <dbReference type="ChEBI" id="CHEBI:15378"/>
        <dbReference type="ChEBI" id="CHEBI:28868"/>
        <dbReference type="ChEBI" id="CHEBI:57643"/>
        <dbReference type="ChEBI" id="CHEBI:57875"/>
        <dbReference type="EC" id="3.1.1.32"/>
    </reaction>
</comment>
<keyword evidence="15" id="KW-0442">Lipid degradation</keyword>
<dbReference type="PANTHER" id="PTHR40457">
    <property type="entry name" value="PHOSPHOLIPASE A1"/>
    <property type="match status" value="1"/>
</dbReference>
<keyword evidence="9" id="KW-1134">Transmembrane beta strand</keyword>
<comment type="catalytic activity">
    <reaction evidence="2">
        <text>a 1,2-diacyl-sn-glycero-3-phosphocholine + H2O = a 1-acyl-sn-glycero-3-phosphocholine + a fatty acid + H(+)</text>
        <dbReference type="Rhea" id="RHEA:15801"/>
        <dbReference type="ChEBI" id="CHEBI:15377"/>
        <dbReference type="ChEBI" id="CHEBI:15378"/>
        <dbReference type="ChEBI" id="CHEBI:28868"/>
        <dbReference type="ChEBI" id="CHEBI:57643"/>
        <dbReference type="ChEBI" id="CHEBI:58168"/>
        <dbReference type="EC" id="3.1.1.4"/>
    </reaction>
</comment>
<keyword evidence="11" id="KW-0479">Metal-binding</keyword>
<protein>
    <recommendedName>
        <fullName evidence="19">Phosphatidylcholine 1-acylhydrolase</fullName>
        <ecNumber evidence="7">3.1.1.32</ecNumber>
        <ecNumber evidence="8">3.1.1.4</ecNumber>
    </recommendedName>
</protein>